<evidence type="ECO:0000256" key="1">
    <source>
        <dbReference type="ARBA" id="ARBA00005417"/>
    </source>
</evidence>
<dbReference type="GO" id="GO:0015697">
    <property type="term" value="P:quaternary ammonium group transport"/>
    <property type="evidence" value="ECO:0007669"/>
    <property type="project" value="UniProtKB-ARBA"/>
</dbReference>
<dbReference type="InterPro" id="IPR003439">
    <property type="entry name" value="ABC_transporter-like_ATP-bd"/>
</dbReference>
<keyword evidence="3" id="KW-0547">Nucleotide-binding</keyword>
<feature type="domain" description="ABC transporter" evidence="6">
    <location>
        <begin position="7"/>
        <end position="247"/>
    </location>
</feature>
<protein>
    <submittedName>
        <fullName evidence="7">Osmoprotectant transport system ATP-binding protein</fullName>
    </submittedName>
</protein>
<evidence type="ECO:0000256" key="3">
    <source>
        <dbReference type="ARBA" id="ARBA00022741"/>
    </source>
</evidence>
<dbReference type="Proteomes" id="UP000189796">
    <property type="component" value="Chromosome I"/>
</dbReference>
<dbReference type="Pfam" id="PF00005">
    <property type="entry name" value="ABC_tran"/>
    <property type="match status" value="1"/>
</dbReference>
<comment type="similarity">
    <text evidence="1">Belongs to the ABC transporter superfamily.</text>
</comment>
<evidence type="ECO:0000256" key="5">
    <source>
        <dbReference type="ARBA" id="ARBA00024722"/>
    </source>
</evidence>
<dbReference type="InterPro" id="IPR027417">
    <property type="entry name" value="P-loop_NTPase"/>
</dbReference>
<dbReference type="SUPFAM" id="SSF52540">
    <property type="entry name" value="P-loop containing nucleoside triphosphate hydrolases"/>
    <property type="match status" value="1"/>
</dbReference>
<gene>
    <name evidence="7" type="ORF">SAMN05443248_6604</name>
</gene>
<dbReference type="PROSITE" id="PS00211">
    <property type="entry name" value="ABC_TRANSPORTER_1"/>
    <property type="match status" value="1"/>
</dbReference>
<evidence type="ECO:0000313" key="8">
    <source>
        <dbReference type="Proteomes" id="UP000189796"/>
    </source>
</evidence>
<proteinExistence type="inferred from homology"/>
<dbReference type="PANTHER" id="PTHR42781:SF4">
    <property type="entry name" value="SPERMIDINE_PUTRESCINE IMPORT ATP-BINDING PROTEIN POTA"/>
    <property type="match status" value="1"/>
</dbReference>
<dbReference type="FunFam" id="3.40.50.300:FF:000425">
    <property type="entry name" value="Probable ABC transporter, ATP-binding subunit"/>
    <property type="match status" value="1"/>
</dbReference>
<comment type="function">
    <text evidence="5">Involved in beta-(1--&gt;2)glucan export. Transmembrane domains (TMD) form a pore in the inner membrane and the ATP-binding domain (NBD) is responsible for energy generation.</text>
</comment>
<evidence type="ECO:0000259" key="6">
    <source>
        <dbReference type="PROSITE" id="PS50893"/>
    </source>
</evidence>
<dbReference type="GO" id="GO:0016887">
    <property type="term" value="F:ATP hydrolysis activity"/>
    <property type="evidence" value="ECO:0007669"/>
    <property type="project" value="InterPro"/>
</dbReference>
<keyword evidence="4 7" id="KW-0067">ATP-binding</keyword>
<dbReference type="PANTHER" id="PTHR42781">
    <property type="entry name" value="SPERMIDINE/PUTRESCINE IMPORT ATP-BINDING PROTEIN POTA"/>
    <property type="match status" value="1"/>
</dbReference>
<dbReference type="EMBL" id="LT670817">
    <property type="protein sequence ID" value="SHH87329.1"/>
    <property type="molecule type" value="Genomic_DNA"/>
</dbReference>
<dbReference type="InterPro" id="IPR017871">
    <property type="entry name" value="ABC_transporter-like_CS"/>
</dbReference>
<evidence type="ECO:0000256" key="4">
    <source>
        <dbReference type="ARBA" id="ARBA00022840"/>
    </source>
</evidence>
<evidence type="ECO:0000256" key="2">
    <source>
        <dbReference type="ARBA" id="ARBA00022448"/>
    </source>
</evidence>
<dbReference type="InterPro" id="IPR003593">
    <property type="entry name" value="AAA+_ATPase"/>
</dbReference>
<name>A0A1M5WIF6_9BRAD</name>
<dbReference type="PROSITE" id="PS50893">
    <property type="entry name" value="ABC_TRANSPORTER_2"/>
    <property type="match status" value="1"/>
</dbReference>
<organism evidence="7 8">
    <name type="scientific">Bradyrhizobium erythrophlei</name>
    <dbReference type="NCBI Taxonomy" id="1437360"/>
    <lineage>
        <taxon>Bacteria</taxon>
        <taxon>Pseudomonadati</taxon>
        <taxon>Pseudomonadota</taxon>
        <taxon>Alphaproteobacteria</taxon>
        <taxon>Hyphomicrobiales</taxon>
        <taxon>Nitrobacteraceae</taxon>
        <taxon>Bradyrhizobium</taxon>
    </lineage>
</organism>
<dbReference type="GO" id="GO:0005524">
    <property type="term" value="F:ATP binding"/>
    <property type="evidence" value="ECO:0007669"/>
    <property type="project" value="UniProtKB-KW"/>
</dbReference>
<dbReference type="SMART" id="SM00382">
    <property type="entry name" value="AAA"/>
    <property type="match status" value="1"/>
</dbReference>
<dbReference type="OrthoDB" id="9802264at2"/>
<dbReference type="AlphaFoldDB" id="A0A1M5WIF6"/>
<evidence type="ECO:0000313" key="7">
    <source>
        <dbReference type="EMBL" id="SHH87329.1"/>
    </source>
</evidence>
<sequence>MPPTPLIAFAHVGKSFDGGRRAKPVLAVDDVSLDVAEGEFLAIVGGSGSGKTTLLRLANRLIDADSGRITIEGEDVRAVDAIALRRRIGYVFQSGGLFPHISVAGNIGITPKLLGTPAAEISAGVDELLDLVRLDRTQHRDRLPQELSGGQRQRVSVARALAAKPRIVLMDEPFGALDPLTRDALGDDYLALHHKLGLTTVMITHDMTEAILLADRVAVMRAGRLLAQGTPAELSDNDDPYVGELLHTPRRQAERLSTLLPRDGAA</sequence>
<dbReference type="Gene3D" id="3.40.50.300">
    <property type="entry name" value="P-loop containing nucleotide triphosphate hydrolases"/>
    <property type="match status" value="1"/>
</dbReference>
<keyword evidence="2" id="KW-0813">Transport</keyword>
<accession>A0A1M5WIF6</accession>
<dbReference type="InterPro" id="IPR050093">
    <property type="entry name" value="ABC_SmlMolc_Importer"/>
</dbReference>
<dbReference type="RefSeq" id="WP_079604967.1">
    <property type="nucleotide sequence ID" value="NZ_LT670817.1"/>
</dbReference>
<reference evidence="7 8" key="1">
    <citation type="submission" date="2016-11" db="EMBL/GenBank/DDBJ databases">
        <authorList>
            <person name="Jaros S."/>
            <person name="Januszkiewicz K."/>
            <person name="Wedrychowicz H."/>
        </authorList>
    </citation>
    <scope>NUCLEOTIDE SEQUENCE [LARGE SCALE GENOMIC DNA]</scope>
    <source>
        <strain evidence="7 8">GAS138</strain>
    </source>
</reference>